<comment type="caution">
    <text evidence="2">The sequence shown here is derived from an EMBL/GenBank/DDBJ whole genome shotgun (WGS) entry which is preliminary data.</text>
</comment>
<protein>
    <submittedName>
        <fullName evidence="2">Uncharacterized protein</fullName>
    </submittedName>
</protein>
<dbReference type="EMBL" id="QZKI01000008">
    <property type="protein sequence ID" value="RJP75043.1"/>
    <property type="molecule type" value="Genomic_DNA"/>
</dbReference>
<feature type="region of interest" description="Disordered" evidence="1">
    <location>
        <begin position="189"/>
        <end position="219"/>
    </location>
</feature>
<dbReference type="AlphaFoldDB" id="A0A419F942"/>
<feature type="region of interest" description="Disordered" evidence="1">
    <location>
        <begin position="30"/>
        <end position="85"/>
    </location>
</feature>
<reference evidence="2 3" key="1">
    <citation type="journal article" date="2017" name="ISME J.">
        <title>Energy and carbon metabolisms in a deep terrestrial subsurface fluid microbial community.</title>
        <authorList>
            <person name="Momper L."/>
            <person name="Jungbluth S.P."/>
            <person name="Lee M.D."/>
            <person name="Amend J.P."/>
        </authorList>
    </citation>
    <scope>NUCLEOTIDE SEQUENCE [LARGE SCALE GENOMIC DNA]</scope>
    <source>
        <strain evidence="2">SURF_17</strain>
    </source>
</reference>
<organism evidence="2 3">
    <name type="scientific">Candidatus Abyssobacteria bacterium SURF_17</name>
    <dbReference type="NCBI Taxonomy" id="2093361"/>
    <lineage>
        <taxon>Bacteria</taxon>
        <taxon>Pseudomonadati</taxon>
        <taxon>Candidatus Hydrogenedentota</taxon>
        <taxon>Candidatus Abyssobacteria</taxon>
    </lineage>
</organism>
<proteinExistence type="predicted"/>
<evidence type="ECO:0000313" key="2">
    <source>
        <dbReference type="EMBL" id="RJP75043.1"/>
    </source>
</evidence>
<name>A0A419F942_9BACT</name>
<feature type="compositionally biased region" description="Basic and acidic residues" evidence="1">
    <location>
        <begin position="39"/>
        <end position="48"/>
    </location>
</feature>
<accession>A0A419F942</accession>
<gene>
    <name evidence="2" type="ORF">C4532_01270</name>
</gene>
<sequence length="219" mass="23886">MKRVLILLAVGAAFAVLLLIVQAVLPSRQTTSSLSSEQPIRKSAEAKHVSAGGPLTAPISPKGAADTEATESRKETGEGSDQVPPSAMLRDLYLSGATDSAVTVDSKTMEQLLRDHVERTHPRLKLSDSDYEQLAQTLISLREANLEMRSLERTSANAPVFRKRLQDVASATKEFQQITGMPLEQFFAGEDTPVQFGSNPQSHKDDDEIVTDYLSDHKP</sequence>
<evidence type="ECO:0000256" key="1">
    <source>
        <dbReference type="SAM" id="MobiDB-lite"/>
    </source>
</evidence>
<evidence type="ECO:0000313" key="3">
    <source>
        <dbReference type="Proteomes" id="UP000285961"/>
    </source>
</evidence>
<dbReference type="Proteomes" id="UP000285961">
    <property type="component" value="Unassembled WGS sequence"/>
</dbReference>